<accession>A0ACC0YW22</accession>
<dbReference type="Proteomes" id="UP001163603">
    <property type="component" value="Chromosome 4"/>
</dbReference>
<name>A0ACC0YW22_9ROSI</name>
<keyword evidence="2" id="KW-1185">Reference proteome</keyword>
<organism evidence="1 2">
    <name type="scientific">Pistacia integerrima</name>
    <dbReference type="NCBI Taxonomy" id="434235"/>
    <lineage>
        <taxon>Eukaryota</taxon>
        <taxon>Viridiplantae</taxon>
        <taxon>Streptophyta</taxon>
        <taxon>Embryophyta</taxon>
        <taxon>Tracheophyta</taxon>
        <taxon>Spermatophyta</taxon>
        <taxon>Magnoliopsida</taxon>
        <taxon>eudicotyledons</taxon>
        <taxon>Gunneridae</taxon>
        <taxon>Pentapetalae</taxon>
        <taxon>rosids</taxon>
        <taxon>malvids</taxon>
        <taxon>Sapindales</taxon>
        <taxon>Anacardiaceae</taxon>
        <taxon>Pistacia</taxon>
    </lineage>
</organism>
<dbReference type="EMBL" id="CM047739">
    <property type="protein sequence ID" value="KAJ0042027.1"/>
    <property type="molecule type" value="Genomic_DNA"/>
</dbReference>
<evidence type="ECO:0000313" key="2">
    <source>
        <dbReference type="Proteomes" id="UP001163603"/>
    </source>
</evidence>
<comment type="caution">
    <text evidence="1">The sequence shown here is derived from an EMBL/GenBank/DDBJ whole genome shotgun (WGS) entry which is preliminary data.</text>
</comment>
<proteinExistence type="predicted"/>
<sequence length="697" mass="79876">MGSRTLPLNTICFVVFLAWLLVWVLLPTKIYKQTWTPKLNSNLNSTYFREQGTNLLLFSFPIMLISFLGCVYLHLQKKPRLNPKSEMKCNCVTFSRRPVLVMAPLGILTALELTFVVMFIALMIWSLGNYLYVSFGHLHMHKAGEKVWQAKFRSVSLRLGYIGNTCWAFLFFPVTRASSILPLVGLKSESSIKYHIWLGHLSNLLFVAHTVGFIIYWAMTDQMIELLEWSKTYVSNLAGMIATVIAVVMWVTSMPRFRRKMFEVFFYTHHLYIIFIIFYVLHVGSAYFCMILPGIFLFVVDRYLRFLQSRKRARLLSARLLPCDVVELNFSKSAELYYNPTSILFINVPSISKLQWHPFTVTSNCNMEQDKLSIVCKSEGSWTQRLYQEISSSIDRLEVSVEGPYGPNSADFLRHETLVMVCGGSGISPFISIIREIIFQSTKPDYQAPNVHLICAFKNFSDLSMLDLLLPISGTPAEISKLQLQIEVYVTREIEQPKTDTQKLLQSLWFKPNPVDSPISTALGPKTWLWLGAIIASSFVMFLLLLGIITRYYIYPIERNGTEVYHYSYKCLWDMFLVCACIFIASSAVFLWCKKENDHREEKQIQNVEVPTPTTSPGSWLYSADRELESLPNQSLVEATKVHFGERPNLKKILFGLKGSDVGVLVCGPKKMRYEVAKICASGLADNLHFESISFNW</sequence>
<protein>
    <submittedName>
        <fullName evidence="1">Uncharacterized protein</fullName>
    </submittedName>
</protein>
<gene>
    <name evidence="1" type="ORF">Pint_17520</name>
</gene>
<reference evidence="2" key="1">
    <citation type="journal article" date="2023" name="G3 (Bethesda)">
        <title>Genome assembly and association tests identify interacting loci associated with vigor, precocity, and sex in interspecific pistachio rootstocks.</title>
        <authorList>
            <person name="Palmer W."/>
            <person name="Jacygrad E."/>
            <person name="Sagayaradj S."/>
            <person name="Cavanaugh K."/>
            <person name="Han R."/>
            <person name="Bertier L."/>
            <person name="Beede B."/>
            <person name="Kafkas S."/>
            <person name="Golino D."/>
            <person name="Preece J."/>
            <person name="Michelmore R."/>
        </authorList>
    </citation>
    <scope>NUCLEOTIDE SEQUENCE [LARGE SCALE GENOMIC DNA]</scope>
</reference>
<evidence type="ECO:0000313" key="1">
    <source>
        <dbReference type="EMBL" id="KAJ0042027.1"/>
    </source>
</evidence>